<reference evidence="3 4" key="1">
    <citation type="submission" date="2020-02" db="EMBL/GenBank/DDBJ databases">
        <title>Geodermatophilus sabuli CPCC 205279 I12A-02694.</title>
        <authorList>
            <person name="Jiang Z."/>
        </authorList>
    </citation>
    <scope>NUCLEOTIDE SEQUENCE [LARGE SCALE GENOMIC DNA]</scope>
    <source>
        <strain evidence="3 4">I12A-02694</strain>
    </source>
</reference>
<accession>A0A7K3W3A4</accession>
<organism evidence="3 4">
    <name type="scientific">Geodermatophilus sabuli</name>
    <dbReference type="NCBI Taxonomy" id="1564158"/>
    <lineage>
        <taxon>Bacteria</taxon>
        <taxon>Bacillati</taxon>
        <taxon>Actinomycetota</taxon>
        <taxon>Actinomycetes</taxon>
        <taxon>Geodermatophilales</taxon>
        <taxon>Geodermatophilaceae</taxon>
        <taxon>Geodermatophilus</taxon>
    </lineage>
</organism>
<sequence length="169" mass="17438">MNGTRRTILGRTPSSSPLAASQRAAGRGPCTTAAVVAAALVLLTGCGGEDPAGQAAAATPPGVGEVTTAPDGVQEVTVRTQDDYLFTPAAFTVAPGRVRLTVENVAEEMVHNLRFRPDAGPEPIVEEITLLAPGESRTIEFTVAQPGDHPFDCTFHLQVGQTGTMTVSG</sequence>
<dbReference type="Proteomes" id="UP000470246">
    <property type="component" value="Unassembled WGS sequence"/>
</dbReference>
<gene>
    <name evidence="3" type="ORF">GCU56_14940</name>
</gene>
<proteinExistence type="predicted"/>
<dbReference type="SUPFAM" id="SSF49503">
    <property type="entry name" value="Cupredoxins"/>
    <property type="match status" value="1"/>
</dbReference>
<keyword evidence="4" id="KW-1185">Reference proteome</keyword>
<name>A0A7K3W3A4_9ACTN</name>
<feature type="region of interest" description="Disordered" evidence="1">
    <location>
        <begin position="1"/>
        <end position="23"/>
    </location>
</feature>
<comment type="caution">
    <text evidence="3">The sequence shown here is derived from an EMBL/GenBank/DDBJ whole genome shotgun (WGS) entry which is preliminary data.</text>
</comment>
<protein>
    <recommendedName>
        <fullName evidence="2">EfeO-type cupredoxin-like domain-containing protein</fullName>
    </recommendedName>
</protein>
<dbReference type="InterPro" id="IPR028096">
    <property type="entry name" value="EfeO_Cupredoxin"/>
</dbReference>
<dbReference type="Gene3D" id="2.60.40.420">
    <property type="entry name" value="Cupredoxins - blue copper proteins"/>
    <property type="match status" value="1"/>
</dbReference>
<dbReference type="AlphaFoldDB" id="A0A7K3W3A4"/>
<evidence type="ECO:0000313" key="3">
    <source>
        <dbReference type="EMBL" id="NEK59160.1"/>
    </source>
</evidence>
<dbReference type="InterPro" id="IPR008972">
    <property type="entry name" value="Cupredoxin"/>
</dbReference>
<dbReference type="EMBL" id="JAAGWF010000016">
    <property type="protein sequence ID" value="NEK59160.1"/>
    <property type="molecule type" value="Genomic_DNA"/>
</dbReference>
<evidence type="ECO:0000256" key="1">
    <source>
        <dbReference type="SAM" id="MobiDB-lite"/>
    </source>
</evidence>
<feature type="domain" description="EfeO-type cupredoxin-like" evidence="2">
    <location>
        <begin position="71"/>
        <end position="167"/>
    </location>
</feature>
<evidence type="ECO:0000259" key="2">
    <source>
        <dbReference type="Pfam" id="PF13473"/>
    </source>
</evidence>
<dbReference type="Pfam" id="PF13473">
    <property type="entry name" value="Cupredoxin_1"/>
    <property type="match status" value="1"/>
</dbReference>
<evidence type="ECO:0000313" key="4">
    <source>
        <dbReference type="Proteomes" id="UP000470246"/>
    </source>
</evidence>